<evidence type="ECO:0000313" key="3">
    <source>
        <dbReference type="Proteomes" id="UP000230233"/>
    </source>
</evidence>
<organism evidence="2 3">
    <name type="scientific">Caenorhabditis nigoni</name>
    <dbReference type="NCBI Taxonomy" id="1611254"/>
    <lineage>
        <taxon>Eukaryota</taxon>
        <taxon>Metazoa</taxon>
        <taxon>Ecdysozoa</taxon>
        <taxon>Nematoda</taxon>
        <taxon>Chromadorea</taxon>
        <taxon>Rhabditida</taxon>
        <taxon>Rhabditina</taxon>
        <taxon>Rhabditomorpha</taxon>
        <taxon>Rhabditoidea</taxon>
        <taxon>Rhabditidae</taxon>
        <taxon>Peloderinae</taxon>
        <taxon>Caenorhabditis</taxon>
    </lineage>
</organism>
<evidence type="ECO:0000256" key="1">
    <source>
        <dbReference type="SAM" id="MobiDB-lite"/>
    </source>
</evidence>
<name>A0A2G5V7F9_9PELO</name>
<protein>
    <submittedName>
        <fullName evidence="2">Uncharacterized protein</fullName>
    </submittedName>
</protein>
<comment type="caution">
    <text evidence="2">The sequence shown here is derived from an EMBL/GenBank/DDBJ whole genome shotgun (WGS) entry which is preliminary data.</text>
</comment>
<proteinExistence type="predicted"/>
<dbReference type="Proteomes" id="UP000230233">
    <property type="component" value="Chromosome II"/>
</dbReference>
<dbReference type="AlphaFoldDB" id="A0A2G5V7F9"/>
<dbReference type="EMBL" id="PDUG01000002">
    <property type="protein sequence ID" value="PIC47699.1"/>
    <property type="molecule type" value="Genomic_DNA"/>
</dbReference>
<sequence length="153" mass="18110">MSSVTSTSSAYTFKYFPRYGQWTKEMQMELDEHSRQMAKLMIHVQGLYQSKKQSKKDQQREDTDADCMVQSKSPISTQSSLSEAISSTSPQPEVHNHCYQEDHFNQFQEMPEDQFQQMPMDQFKSPVNYTVYFQPIQYYSEGFEHNGCTYFHY</sequence>
<keyword evidence="3" id="KW-1185">Reference proteome</keyword>
<feature type="region of interest" description="Disordered" evidence="1">
    <location>
        <begin position="49"/>
        <end position="95"/>
    </location>
</feature>
<evidence type="ECO:0000313" key="2">
    <source>
        <dbReference type="EMBL" id="PIC47699.1"/>
    </source>
</evidence>
<reference evidence="3" key="1">
    <citation type="submission" date="2017-10" db="EMBL/GenBank/DDBJ databases">
        <title>Rapid genome shrinkage in a self-fertile nematode reveals novel sperm competition proteins.</title>
        <authorList>
            <person name="Yin D."/>
            <person name="Schwarz E.M."/>
            <person name="Thomas C.G."/>
            <person name="Felde R.L."/>
            <person name="Korf I.F."/>
            <person name="Cutter A.D."/>
            <person name="Schartner C.M."/>
            <person name="Ralston E.J."/>
            <person name="Meyer B.J."/>
            <person name="Haag E.S."/>
        </authorList>
    </citation>
    <scope>NUCLEOTIDE SEQUENCE [LARGE SCALE GENOMIC DNA]</scope>
    <source>
        <strain evidence="3">JU1422</strain>
    </source>
</reference>
<accession>A0A2G5V7F9</accession>
<gene>
    <name evidence="2" type="primary">Cnig_chr_II.g6955</name>
    <name evidence="2" type="ORF">B9Z55_006955</name>
</gene>
<feature type="compositionally biased region" description="Polar residues" evidence="1">
    <location>
        <begin position="70"/>
        <end position="91"/>
    </location>
</feature>